<feature type="transmembrane region" description="Helical" evidence="7">
    <location>
        <begin position="345"/>
        <end position="367"/>
    </location>
</feature>
<feature type="compositionally biased region" description="Low complexity" evidence="6">
    <location>
        <begin position="270"/>
        <end position="288"/>
    </location>
</feature>
<dbReference type="GO" id="GO:0004674">
    <property type="term" value="F:protein serine/threonine kinase activity"/>
    <property type="evidence" value="ECO:0007669"/>
    <property type="project" value="UniProtKB-KW"/>
</dbReference>
<accession>A0A6H9YLZ2</accession>
<dbReference type="GO" id="GO:0005524">
    <property type="term" value="F:ATP binding"/>
    <property type="evidence" value="ECO:0007669"/>
    <property type="project" value="UniProtKB-UniRule"/>
</dbReference>
<feature type="region of interest" description="Disordered" evidence="6">
    <location>
        <begin position="257"/>
        <end position="313"/>
    </location>
</feature>
<dbReference type="InterPro" id="IPR008271">
    <property type="entry name" value="Ser/Thr_kinase_AS"/>
</dbReference>
<keyword evidence="9" id="KW-0723">Serine/threonine-protein kinase</keyword>
<keyword evidence="2 5" id="KW-0547">Nucleotide-binding</keyword>
<evidence type="ECO:0000256" key="6">
    <source>
        <dbReference type="SAM" id="MobiDB-lite"/>
    </source>
</evidence>
<dbReference type="Gene3D" id="1.10.510.10">
    <property type="entry name" value="Transferase(Phosphotransferase) domain 1"/>
    <property type="match status" value="1"/>
</dbReference>
<evidence type="ECO:0000256" key="5">
    <source>
        <dbReference type="PROSITE-ProRule" id="PRU10141"/>
    </source>
</evidence>
<sequence>MGPYEVVRRLGAGGMGVVYLAHAPDREFVAVKVMNPGWVAQSGFQIRFEREVEAIRRVAPFCTAPVLDAAIEGDLAYIVTEYVEGDTLWQTVKSKGPLAGARLESVAVGTAVALTAIHRAGVTHRDLKPGNVILSPEGPKVIDFGVARLAESTPITGDVAIGTPPFMSPEQALGERVTHASDVFSWGAVVAFAATGHPPFGRSTGPEVFYCLVHERPDLTGLPDGLALIVNRAMDKRPGRRPTARDLIDVLVAHEAQPNPLSRPRPHDQPAPQDQPAPHDQPASADQPVEGGELQPVEGGEAEAEHHDEGVSDDQHAAKILAIGEETRLDPVEREGDEELGPRGVVGWLLLGAVICSLIVVGIVYLVSADNERSSAAFDDDFDTKRGWLEREHSDGVARYFDGGYLHQLPPERGMAATAPVKANEMGDVRVVARVRLQGGAGSYGIWCGGNPVTQATNRYDFYLTSARTAGIVKELQNGARQELRPLQAAPGITGGENRMEAECRFGDGVTRLRLRVNGRLVATYDDRARPHGAGACGTAAISEAGSTATMTVRYESFSVRSLRE</sequence>
<dbReference type="Gene3D" id="3.30.200.20">
    <property type="entry name" value="Phosphorylase Kinase, domain 1"/>
    <property type="match status" value="1"/>
</dbReference>
<dbReference type="PANTHER" id="PTHR43289">
    <property type="entry name" value="MITOGEN-ACTIVATED PROTEIN KINASE KINASE KINASE 20-RELATED"/>
    <property type="match status" value="1"/>
</dbReference>
<dbReference type="Pfam" id="PF00069">
    <property type="entry name" value="Pkinase"/>
    <property type="match status" value="1"/>
</dbReference>
<dbReference type="InterPro" id="IPR000719">
    <property type="entry name" value="Prot_kinase_dom"/>
</dbReference>
<feature type="binding site" evidence="5">
    <location>
        <position position="32"/>
    </location>
    <ligand>
        <name>ATP</name>
        <dbReference type="ChEBI" id="CHEBI:30616"/>
    </ligand>
</feature>
<evidence type="ECO:0000256" key="3">
    <source>
        <dbReference type="ARBA" id="ARBA00022777"/>
    </source>
</evidence>
<feature type="compositionally biased region" description="Basic and acidic residues" evidence="6">
    <location>
        <begin position="303"/>
        <end position="313"/>
    </location>
</feature>
<proteinExistence type="predicted"/>
<dbReference type="RefSeq" id="WP_151568782.1">
    <property type="nucleotide sequence ID" value="NZ_WBMT01000026.1"/>
</dbReference>
<evidence type="ECO:0000313" key="9">
    <source>
        <dbReference type="EMBL" id="KAB2341374.1"/>
    </source>
</evidence>
<evidence type="ECO:0000256" key="2">
    <source>
        <dbReference type="ARBA" id="ARBA00022741"/>
    </source>
</evidence>
<reference evidence="9 10" key="1">
    <citation type="submission" date="2019-09" db="EMBL/GenBank/DDBJ databases">
        <title>Actinomadura physcomitrii sp. nov., a novel actinomycete isolated from moss [Physcomitrium sphaericum (Ludw) Fuernr].</title>
        <authorList>
            <person name="Zhuang X."/>
            <person name="Liu C."/>
        </authorList>
    </citation>
    <scope>NUCLEOTIDE SEQUENCE [LARGE SCALE GENOMIC DNA]</scope>
    <source>
        <strain evidence="9 10">HMC1</strain>
    </source>
</reference>
<evidence type="ECO:0000256" key="4">
    <source>
        <dbReference type="ARBA" id="ARBA00022840"/>
    </source>
</evidence>
<keyword evidence="7" id="KW-1133">Transmembrane helix</keyword>
<keyword evidence="1" id="KW-0808">Transferase</keyword>
<dbReference type="SMART" id="SM00220">
    <property type="entry name" value="S_TKc"/>
    <property type="match status" value="1"/>
</dbReference>
<evidence type="ECO:0000259" key="8">
    <source>
        <dbReference type="PROSITE" id="PS50011"/>
    </source>
</evidence>
<protein>
    <submittedName>
        <fullName evidence="9">Serine/threonine protein kinase</fullName>
    </submittedName>
</protein>
<dbReference type="CDD" id="cd14014">
    <property type="entry name" value="STKc_PknB_like"/>
    <property type="match status" value="1"/>
</dbReference>
<dbReference type="SUPFAM" id="SSF56112">
    <property type="entry name" value="Protein kinase-like (PK-like)"/>
    <property type="match status" value="1"/>
</dbReference>
<dbReference type="AlphaFoldDB" id="A0A6H9YLZ2"/>
<keyword evidence="7" id="KW-0812">Transmembrane</keyword>
<keyword evidence="7" id="KW-0472">Membrane</keyword>
<evidence type="ECO:0000256" key="7">
    <source>
        <dbReference type="SAM" id="Phobius"/>
    </source>
</evidence>
<gene>
    <name evidence="9" type="ORF">F8566_42465</name>
</gene>
<organism evidence="9 10">
    <name type="scientific">Actinomadura rudentiformis</name>
    <dbReference type="NCBI Taxonomy" id="359158"/>
    <lineage>
        <taxon>Bacteria</taxon>
        <taxon>Bacillati</taxon>
        <taxon>Actinomycetota</taxon>
        <taxon>Actinomycetes</taxon>
        <taxon>Streptosporangiales</taxon>
        <taxon>Thermomonosporaceae</taxon>
        <taxon>Actinomadura</taxon>
    </lineage>
</organism>
<dbReference type="PROSITE" id="PS00107">
    <property type="entry name" value="PROTEIN_KINASE_ATP"/>
    <property type="match status" value="1"/>
</dbReference>
<dbReference type="OrthoDB" id="3915799at2"/>
<dbReference type="Gene3D" id="2.60.120.560">
    <property type="entry name" value="Exo-inulinase, domain 1"/>
    <property type="match status" value="1"/>
</dbReference>
<dbReference type="InterPro" id="IPR011009">
    <property type="entry name" value="Kinase-like_dom_sf"/>
</dbReference>
<dbReference type="EMBL" id="WBMT01000026">
    <property type="protein sequence ID" value="KAB2341374.1"/>
    <property type="molecule type" value="Genomic_DNA"/>
</dbReference>
<dbReference type="PROSITE" id="PS50011">
    <property type="entry name" value="PROTEIN_KINASE_DOM"/>
    <property type="match status" value="1"/>
</dbReference>
<comment type="caution">
    <text evidence="9">The sequence shown here is derived from an EMBL/GenBank/DDBJ whole genome shotgun (WGS) entry which is preliminary data.</text>
</comment>
<name>A0A6H9YLZ2_9ACTN</name>
<dbReference type="PANTHER" id="PTHR43289:SF34">
    <property type="entry name" value="SERINE_THREONINE-PROTEIN KINASE YBDM-RELATED"/>
    <property type="match status" value="1"/>
</dbReference>
<feature type="domain" description="Protein kinase" evidence="8">
    <location>
        <begin position="4"/>
        <end position="257"/>
    </location>
</feature>
<evidence type="ECO:0000256" key="1">
    <source>
        <dbReference type="ARBA" id="ARBA00022679"/>
    </source>
</evidence>
<keyword evidence="3 9" id="KW-0418">Kinase</keyword>
<keyword evidence="4 5" id="KW-0067">ATP-binding</keyword>
<keyword evidence="10" id="KW-1185">Reference proteome</keyword>
<evidence type="ECO:0000313" key="10">
    <source>
        <dbReference type="Proteomes" id="UP000468735"/>
    </source>
</evidence>
<dbReference type="InterPro" id="IPR017441">
    <property type="entry name" value="Protein_kinase_ATP_BS"/>
</dbReference>
<dbReference type="Proteomes" id="UP000468735">
    <property type="component" value="Unassembled WGS sequence"/>
</dbReference>
<dbReference type="PROSITE" id="PS00108">
    <property type="entry name" value="PROTEIN_KINASE_ST"/>
    <property type="match status" value="1"/>
</dbReference>